<evidence type="ECO:0000313" key="2">
    <source>
        <dbReference type="EMBL" id="EMD37832.1"/>
    </source>
</evidence>
<evidence type="ECO:0000256" key="1">
    <source>
        <dbReference type="SAM" id="MobiDB-lite"/>
    </source>
</evidence>
<name>M2RH65_CERS8</name>
<keyword evidence="3" id="KW-1185">Reference proteome</keyword>
<gene>
    <name evidence="2" type="ORF">CERSUDRAFT_114480</name>
</gene>
<dbReference type="HOGENOM" id="CLU_2978927_0_0_1"/>
<proteinExistence type="predicted"/>
<dbReference type="AlphaFoldDB" id="M2RH65"/>
<protein>
    <submittedName>
        <fullName evidence="2">Uncharacterized protein</fullName>
    </submittedName>
</protein>
<reference evidence="2 3" key="1">
    <citation type="journal article" date="2012" name="Proc. Natl. Acad. Sci. U.S.A.">
        <title>Comparative genomics of Ceriporiopsis subvermispora and Phanerochaete chrysosporium provide insight into selective ligninolysis.</title>
        <authorList>
            <person name="Fernandez-Fueyo E."/>
            <person name="Ruiz-Duenas F.J."/>
            <person name="Ferreira P."/>
            <person name="Floudas D."/>
            <person name="Hibbett D.S."/>
            <person name="Canessa P."/>
            <person name="Larrondo L.F."/>
            <person name="James T.Y."/>
            <person name="Seelenfreund D."/>
            <person name="Lobos S."/>
            <person name="Polanco R."/>
            <person name="Tello M."/>
            <person name="Honda Y."/>
            <person name="Watanabe T."/>
            <person name="Watanabe T."/>
            <person name="Ryu J.S."/>
            <person name="Kubicek C.P."/>
            <person name="Schmoll M."/>
            <person name="Gaskell J."/>
            <person name="Hammel K.E."/>
            <person name="St John F.J."/>
            <person name="Vanden Wymelenberg A."/>
            <person name="Sabat G."/>
            <person name="Splinter BonDurant S."/>
            <person name="Syed K."/>
            <person name="Yadav J.S."/>
            <person name="Doddapaneni H."/>
            <person name="Subramanian V."/>
            <person name="Lavin J.L."/>
            <person name="Oguiza J.A."/>
            <person name="Perez G."/>
            <person name="Pisabarro A.G."/>
            <person name="Ramirez L."/>
            <person name="Santoyo F."/>
            <person name="Master E."/>
            <person name="Coutinho P.M."/>
            <person name="Henrissat B."/>
            <person name="Lombard V."/>
            <person name="Magnuson J.K."/>
            <person name="Kuees U."/>
            <person name="Hori C."/>
            <person name="Igarashi K."/>
            <person name="Samejima M."/>
            <person name="Held B.W."/>
            <person name="Barry K.W."/>
            <person name="LaButti K.M."/>
            <person name="Lapidus A."/>
            <person name="Lindquist E.A."/>
            <person name="Lucas S.M."/>
            <person name="Riley R."/>
            <person name="Salamov A.A."/>
            <person name="Hoffmeister D."/>
            <person name="Schwenk D."/>
            <person name="Hadar Y."/>
            <person name="Yarden O."/>
            <person name="de Vries R.P."/>
            <person name="Wiebenga A."/>
            <person name="Stenlid J."/>
            <person name="Eastwood D."/>
            <person name="Grigoriev I.V."/>
            <person name="Berka R.M."/>
            <person name="Blanchette R.A."/>
            <person name="Kersten P."/>
            <person name="Martinez A.T."/>
            <person name="Vicuna R."/>
            <person name="Cullen D."/>
        </authorList>
    </citation>
    <scope>NUCLEOTIDE SEQUENCE [LARGE SCALE GENOMIC DNA]</scope>
    <source>
        <strain evidence="2 3">B</strain>
    </source>
</reference>
<dbReference type="EMBL" id="KB445796">
    <property type="protein sequence ID" value="EMD37832.1"/>
    <property type="molecule type" value="Genomic_DNA"/>
</dbReference>
<sequence length="58" mass="6405">MYNCGYEASAPPGDAREPARARTSLPRLDWNRHTAESDTNLEEVEGVKALRTLSICGQ</sequence>
<dbReference type="Proteomes" id="UP000016930">
    <property type="component" value="Unassembled WGS sequence"/>
</dbReference>
<evidence type="ECO:0000313" key="3">
    <source>
        <dbReference type="Proteomes" id="UP000016930"/>
    </source>
</evidence>
<accession>M2RH65</accession>
<feature type="region of interest" description="Disordered" evidence="1">
    <location>
        <begin position="1"/>
        <end position="36"/>
    </location>
</feature>
<organism evidence="2 3">
    <name type="scientific">Ceriporiopsis subvermispora (strain B)</name>
    <name type="common">White-rot fungus</name>
    <name type="synonym">Gelatoporia subvermispora</name>
    <dbReference type="NCBI Taxonomy" id="914234"/>
    <lineage>
        <taxon>Eukaryota</taxon>
        <taxon>Fungi</taxon>
        <taxon>Dikarya</taxon>
        <taxon>Basidiomycota</taxon>
        <taxon>Agaricomycotina</taxon>
        <taxon>Agaricomycetes</taxon>
        <taxon>Polyporales</taxon>
        <taxon>Gelatoporiaceae</taxon>
        <taxon>Gelatoporia</taxon>
    </lineage>
</organism>